<dbReference type="EMBL" id="JAAMPI010000222">
    <property type="protein sequence ID" value="KAF4633914.1"/>
    <property type="molecule type" value="Genomic_DNA"/>
</dbReference>
<name>A0A8H4W7P1_9HELO</name>
<protein>
    <submittedName>
        <fullName evidence="3">Uncharacterized protein</fullName>
    </submittedName>
</protein>
<accession>A0A8H4W7P1</accession>
<sequence>MDSQGHHSKTAIFASQNHKDESNTRLIKDSLDPEPNQDELKNSSRTISIIPPLLTPSHSRTYALIQIARILIFILNFIPVFIPVLGAPDAILPLLPIAMFTMSITFIPLGFMIADLPQQKQLLKYDPQRASLTPAVGDKWVAVRVEDPETEEEKWMLEAERVVKLAPSGRMAVLAWDVYCGVVLAVGIVLGAVFGKNGGVQVGGYRGQGGVALAFFSPKVANNFLAMLLQKVVTMWLDFGRGWWRGSCVSALELWTDQQANHIKRIHHNEEILLSAKGKERSTSKKNPEFSFKQRHYKADIELLPPKNCDSEYPAIHSTTKKRSNTIATRQNYSPAKQNLFFLVSSNLQYLRKYEIFSRHTLCQIGINIGGMAAEGMKEMPNI</sequence>
<feature type="region of interest" description="Disordered" evidence="1">
    <location>
        <begin position="1"/>
        <end position="22"/>
    </location>
</feature>
<organism evidence="3 4">
    <name type="scientific">Cudoniella acicularis</name>
    <dbReference type="NCBI Taxonomy" id="354080"/>
    <lineage>
        <taxon>Eukaryota</taxon>
        <taxon>Fungi</taxon>
        <taxon>Dikarya</taxon>
        <taxon>Ascomycota</taxon>
        <taxon>Pezizomycotina</taxon>
        <taxon>Leotiomycetes</taxon>
        <taxon>Helotiales</taxon>
        <taxon>Tricladiaceae</taxon>
        <taxon>Cudoniella</taxon>
    </lineage>
</organism>
<keyword evidence="2" id="KW-0812">Transmembrane</keyword>
<keyword evidence="2" id="KW-1133">Transmembrane helix</keyword>
<dbReference type="Proteomes" id="UP000566819">
    <property type="component" value="Unassembled WGS sequence"/>
</dbReference>
<evidence type="ECO:0000256" key="2">
    <source>
        <dbReference type="SAM" id="Phobius"/>
    </source>
</evidence>
<gene>
    <name evidence="3" type="ORF">G7Y89_g4201</name>
</gene>
<evidence type="ECO:0000313" key="3">
    <source>
        <dbReference type="EMBL" id="KAF4633914.1"/>
    </source>
</evidence>
<feature type="transmembrane region" description="Helical" evidence="2">
    <location>
        <begin position="171"/>
        <end position="194"/>
    </location>
</feature>
<dbReference type="OrthoDB" id="10649864at2759"/>
<comment type="caution">
    <text evidence="3">The sequence shown here is derived from an EMBL/GenBank/DDBJ whole genome shotgun (WGS) entry which is preliminary data.</text>
</comment>
<evidence type="ECO:0000313" key="4">
    <source>
        <dbReference type="Proteomes" id="UP000566819"/>
    </source>
</evidence>
<reference evidence="3 4" key="1">
    <citation type="submission" date="2020-03" db="EMBL/GenBank/DDBJ databases">
        <title>Draft Genome Sequence of Cudoniella acicularis.</title>
        <authorList>
            <person name="Buettner E."/>
            <person name="Kellner H."/>
        </authorList>
    </citation>
    <scope>NUCLEOTIDE SEQUENCE [LARGE SCALE GENOMIC DNA]</scope>
    <source>
        <strain evidence="3 4">DSM 108380</strain>
    </source>
</reference>
<keyword evidence="2" id="KW-0472">Membrane</keyword>
<evidence type="ECO:0000256" key="1">
    <source>
        <dbReference type="SAM" id="MobiDB-lite"/>
    </source>
</evidence>
<keyword evidence="4" id="KW-1185">Reference proteome</keyword>
<feature type="transmembrane region" description="Helical" evidence="2">
    <location>
        <begin position="67"/>
        <end position="85"/>
    </location>
</feature>
<proteinExistence type="predicted"/>
<feature type="transmembrane region" description="Helical" evidence="2">
    <location>
        <begin position="91"/>
        <end position="114"/>
    </location>
</feature>
<dbReference type="AlphaFoldDB" id="A0A8H4W7P1"/>